<organism evidence="3 4">
    <name type="scientific">Arcobacter nitrofigilis (strain ATCC 33309 / DSM 7299 / CCUG 15893 / LMG 7604 / NCTC 12251 / CI)</name>
    <name type="common">Campylobacter nitrofigilis</name>
    <dbReference type="NCBI Taxonomy" id="572480"/>
    <lineage>
        <taxon>Bacteria</taxon>
        <taxon>Pseudomonadati</taxon>
        <taxon>Campylobacterota</taxon>
        <taxon>Epsilonproteobacteria</taxon>
        <taxon>Campylobacterales</taxon>
        <taxon>Arcobacteraceae</taxon>
        <taxon>Arcobacter</taxon>
    </lineage>
</organism>
<dbReference type="RefSeq" id="WP_013135962.1">
    <property type="nucleotide sequence ID" value="NC_014166.1"/>
</dbReference>
<keyword evidence="1" id="KW-0175">Coiled coil</keyword>
<dbReference type="Proteomes" id="UP000000939">
    <property type="component" value="Chromosome"/>
</dbReference>
<evidence type="ECO:0000256" key="2">
    <source>
        <dbReference type="SAM" id="SignalP"/>
    </source>
</evidence>
<dbReference type="AlphaFoldDB" id="D5V0K5"/>
<dbReference type="EMBL" id="CP001999">
    <property type="protein sequence ID" value="ADG93817.1"/>
    <property type="molecule type" value="Genomic_DNA"/>
</dbReference>
<evidence type="ECO:0000313" key="3">
    <source>
        <dbReference type="EMBL" id="ADG93817.1"/>
    </source>
</evidence>
<dbReference type="STRING" id="572480.Arnit_2165"/>
<dbReference type="KEGG" id="ant:Arnit_2165"/>
<evidence type="ECO:0000313" key="4">
    <source>
        <dbReference type="Proteomes" id="UP000000939"/>
    </source>
</evidence>
<proteinExistence type="predicted"/>
<evidence type="ECO:0000256" key="1">
    <source>
        <dbReference type="SAM" id="Coils"/>
    </source>
</evidence>
<feature type="chain" id="PRO_5003078228" evidence="2">
    <location>
        <begin position="21"/>
        <end position="85"/>
    </location>
</feature>
<reference evidence="3 4" key="1">
    <citation type="journal article" date="2010" name="Stand. Genomic Sci.">
        <title>Complete genome sequence of Arcobacter nitrofigilis type strain (CI).</title>
        <authorList>
            <person name="Pati A."/>
            <person name="Gronow S."/>
            <person name="Lapidus A."/>
            <person name="Copeland A."/>
            <person name="Glavina Del Rio T."/>
            <person name="Nolan M."/>
            <person name="Lucas S."/>
            <person name="Tice H."/>
            <person name="Cheng J.F."/>
            <person name="Han C."/>
            <person name="Chertkov O."/>
            <person name="Bruce D."/>
            <person name="Tapia R."/>
            <person name="Goodwin L."/>
            <person name="Pitluck S."/>
            <person name="Liolios K."/>
            <person name="Ivanova N."/>
            <person name="Mavromatis K."/>
            <person name="Chen A."/>
            <person name="Palaniappan K."/>
            <person name="Land M."/>
            <person name="Hauser L."/>
            <person name="Chang Y.J."/>
            <person name="Jeffries C.D."/>
            <person name="Detter J.C."/>
            <person name="Rohde M."/>
            <person name="Goker M."/>
            <person name="Bristow J."/>
            <person name="Eisen J.A."/>
            <person name="Markowitz V."/>
            <person name="Hugenholtz P."/>
            <person name="Klenk H.P."/>
            <person name="Kyrpides N.C."/>
        </authorList>
    </citation>
    <scope>NUCLEOTIDE SEQUENCE [LARGE SCALE GENOMIC DNA]</scope>
    <source>
        <strain evidence="4">ATCC 33309 / DSM 7299 / CCUG 15893 / LMG 7604 / NCTC 12251 / CI</strain>
    </source>
</reference>
<name>D5V0K5_ARCNC</name>
<feature type="coiled-coil region" evidence="1">
    <location>
        <begin position="41"/>
        <end position="72"/>
    </location>
</feature>
<keyword evidence="2" id="KW-0732">Signal</keyword>
<dbReference type="HOGENOM" id="CLU_2505571_0_0_7"/>
<feature type="signal peptide" evidence="2">
    <location>
        <begin position="1"/>
        <end position="20"/>
    </location>
</feature>
<gene>
    <name evidence="3" type="ordered locus">Arnit_2165</name>
</gene>
<protein>
    <submittedName>
        <fullName evidence="3">Uncharacterized protein</fullName>
    </submittedName>
</protein>
<accession>D5V0K5</accession>
<keyword evidence="4" id="KW-1185">Reference proteome</keyword>
<sequence precursor="true">MIFSKLMLILFLFLSINLFAQTKDVDKLLEKVNQASNPQEKKELIEKLKKELANKNKKAREESDAIIKAKEKMPNKFFDEKAIEQ</sequence>